<dbReference type="InterPro" id="IPR025949">
    <property type="entry name" value="PapC-like_C"/>
</dbReference>
<reference evidence="12 13" key="1">
    <citation type="submission" date="2019-08" db="EMBL/GenBank/DDBJ databases">
        <title>Chromobacterium paludis, a novel bacterium isolated from a Maryland marsh pond.</title>
        <authorList>
            <person name="Blackburn M.B."/>
            <person name="Gundersen-Rindal D.E."/>
        </authorList>
    </citation>
    <scope>NUCLEOTIDE SEQUENCE [LARGE SCALE GENOMIC DNA]</scope>
    <source>
        <strain evidence="13">IIBBL 257-1</strain>
    </source>
</reference>
<dbReference type="Pfam" id="PF13954">
    <property type="entry name" value="PapC_N"/>
    <property type="match status" value="1"/>
</dbReference>
<evidence type="ECO:0000313" key="12">
    <source>
        <dbReference type="EMBL" id="QEL54420.1"/>
    </source>
</evidence>
<keyword evidence="6 9" id="KW-0732">Signal</keyword>
<dbReference type="Pfam" id="PF13953">
    <property type="entry name" value="PapC_C"/>
    <property type="match status" value="1"/>
</dbReference>
<feature type="chain" id="PRO_5022662640" evidence="9">
    <location>
        <begin position="35"/>
        <end position="870"/>
    </location>
</feature>
<evidence type="ECO:0000313" key="13">
    <source>
        <dbReference type="Proteomes" id="UP000322079"/>
    </source>
</evidence>
<evidence type="ECO:0000256" key="2">
    <source>
        <dbReference type="ARBA" id="ARBA00008064"/>
    </source>
</evidence>
<dbReference type="AlphaFoldDB" id="A0A5C1DCS6"/>
<gene>
    <name evidence="12" type="ORF">FYK34_01915</name>
</gene>
<keyword evidence="3" id="KW-0813">Transport</keyword>
<dbReference type="PANTHER" id="PTHR30451:SF20">
    <property type="entry name" value="FIMBRIAE USHER"/>
    <property type="match status" value="1"/>
</dbReference>
<dbReference type="Proteomes" id="UP000322079">
    <property type="component" value="Chromosome"/>
</dbReference>
<dbReference type="InterPro" id="IPR042186">
    <property type="entry name" value="FimD_plug_dom"/>
</dbReference>
<comment type="similarity">
    <text evidence="2">Belongs to the fimbrial export usher family.</text>
</comment>
<name>A0A5C1DCS6_9NEIS</name>
<dbReference type="SUPFAM" id="SSF141729">
    <property type="entry name" value="FimD N-terminal domain-like"/>
    <property type="match status" value="1"/>
</dbReference>
<dbReference type="FunFam" id="2.60.40.3110:FF:000001">
    <property type="entry name" value="Putative fimbrial outer membrane usher"/>
    <property type="match status" value="1"/>
</dbReference>
<feature type="domain" description="PapC N-terminal" evidence="11">
    <location>
        <begin position="50"/>
        <end position="197"/>
    </location>
</feature>
<comment type="subcellular location">
    <subcellularLocation>
        <location evidence="1">Cell outer membrane</location>
        <topology evidence="1">Multi-pass membrane protein</topology>
    </subcellularLocation>
</comment>
<evidence type="ECO:0000256" key="3">
    <source>
        <dbReference type="ARBA" id="ARBA00022448"/>
    </source>
</evidence>
<proteinExistence type="inferred from homology"/>
<evidence type="ECO:0000259" key="10">
    <source>
        <dbReference type="Pfam" id="PF13953"/>
    </source>
</evidence>
<keyword evidence="8" id="KW-0998">Cell outer membrane</keyword>
<feature type="signal peptide" evidence="9">
    <location>
        <begin position="1"/>
        <end position="34"/>
    </location>
</feature>
<dbReference type="InterPro" id="IPR025885">
    <property type="entry name" value="PapC_N"/>
</dbReference>
<dbReference type="InterPro" id="IPR037224">
    <property type="entry name" value="PapC_N_sf"/>
</dbReference>
<evidence type="ECO:0000256" key="8">
    <source>
        <dbReference type="ARBA" id="ARBA00023237"/>
    </source>
</evidence>
<evidence type="ECO:0000259" key="11">
    <source>
        <dbReference type="Pfam" id="PF13954"/>
    </source>
</evidence>
<evidence type="ECO:0000256" key="7">
    <source>
        <dbReference type="ARBA" id="ARBA00023136"/>
    </source>
</evidence>
<keyword evidence="4" id="KW-1134">Transmembrane beta strand</keyword>
<dbReference type="Gene3D" id="2.60.40.3110">
    <property type="match status" value="1"/>
</dbReference>
<dbReference type="Gene3D" id="2.60.40.2070">
    <property type="match status" value="1"/>
</dbReference>
<evidence type="ECO:0000256" key="5">
    <source>
        <dbReference type="ARBA" id="ARBA00022692"/>
    </source>
</evidence>
<dbReference type="InterPro" id="IPR043142">
    <property type="entry name" value="PapC-like_C_sf"/>
</dbReference>
<dbReference type="InterPro" id="IPR000015">
    <property type="entry name" value="Fimb_usher"/>
</dbReference>
<feature type="domain" description="PapC-like C-terminal" evidence="10">
    <location>
        <begin position="775"/>
        <end position="839"/>
    </location>
</feature>
<keyword evidence="7" id="KW-0472">Membrane</keyword>
<keyword evidence="13" id="KW-1185">Reference proteome</keyword>
<evidence type="ECO:0000256" key="1">
    <source>
        <dbReference type="ARBA" id="ARBA00004571"/>
    </source>
</evidence>
<dbReference type="Pfam" id="PF00577">
    <property type="entry name" value="Usher"/>
    <property type="match status" value="1"/>
</dbReference>
<dbReference type="GO" id="GO:0009279">
    <property type="term" value="C:cell outer membrane"/>
    <property type="evidence" value="ECO:0007669"/>
    <property type="project" value="UniProtKB-SubCell"/>
</dbReference>
<organism evidence="12 13">
    <name type="scientific">Chromobacterium paludis</name>
    <dbReference type="NCBI Taxonomy" id="2605945"/>
    <lineage>
        <taxon>Bacteria</taxon>
        <taxon>Pseudomonadati</taxon>
        <taxon>Pseudomonadota</taxon>
        <taxon>Betaproteobacteria</taxon>
        <taxon>Neisseriales</taxon>
        <taxon>Chromobacteriaceae</taxon>
        <taxon>Chromobacterium</taxon>
    </lineage>
</organism>
<dbReference type="KEGG" id="chrm:FYK34_01915"/>
<evidence type="ECO:0000256" key="9">
    <source>
        <dbReference type="SAM" id="SignalP"/>
    </source>
</evidence>
<sequence length="870" mass="91980">MTNLVDPRRNRAGCKAMKPLSVLLLAVFSGQAWAADAAAAPSAPSSGETQFNPAFFGKTTDGKALDLSRFDKGNQPVPGTYRADVYVNQSWLGRRDVTLSQQGADVVPCLTRVMMEALGVDFSKLPSSGAAQPVTDGACAPLPAVVPGGRQNFDLSELKLEVSIPQRYLRGQARGYVDPQYWDAGAPLAGFLSYNANTYRYANAGQSRSQYFVSANAGLNVQGWRLRYSGALSQQELGGGQGSLRSYQGSSAYAQHDLTDWRAQLTIGDSLTPSDLFNSVSFRGVQIQSDDRMQPESLQGYAPVVRGVADTQARVSVRQNGTLIYETTVPPGEFKIDDLYNTGYAGDLNVTVTESNGRIKQFVVPYASVPQLLRPDARRYSLLAGRLRNDNLNRVPDFLQGTYQRGLNNSLTGYGGAIVSERYQQLMLGMAFNTRIGAFSVDAAQSNASGLPAGLHASKMSGQSYSVTYSKLLPSTLTNFTVAAYRYSTDGYLELSDFANLDNGAVVNRQRSRFQLNVDQPLPGNLGRLFLTGSAQNYWNRASSDVIYQAGYAKRLSWGSVSFSAGRTLNSLGLASTQYLLSLSLPLGKSASAPQLSASYASDSAQNRSGQLSLSGTAGEQHNFSYNVFGSNQHNGGASASSGGASVQYANSAATFNAAASGGNGSSQQSLGMSGALVFHPGGVTPAQTLGDSFAVIEAKGAEGAVVGNASGVTVDGSGYAVVPSLMPYRANEVSLDPKGLGDNVELQLTSSDVVPRAGSIVMLKFPTVLGQAMLVRLKLPDGQSIPVGSAVLDAQGHAVALVGQGGWVFLRGEQGQALRAKWGEGEGRSCGFHYQLPPVSAKTQRSGFARVEAPCDIASTPQADASSGR</sequence>
<keyword evidence="5" id="KW-0812">Transmembrane</keyword>
<dbReference type="EMBL" id="CP043473">
    <property type="protein sequence ID" value="QEL54420.1"/>
    <property type="molecule type" value="Genomic_DNA"/>
</dbReference>
<evidence type="ECO:0000256" key="4">
    <source>
        <dbReference type="ARBA" id="ARBA00022452"/>
    </source>
</evidence>
<dbReference type="PANTHER" id="PTHR30451">
    <property type="entry name" value="OUTER MEMBRANE USHER PROTEIN"/>
    <property type="match status" value="1"/>
</dbReference>
<dbReference type="Gene3D" id="3.10.20.410">
    <property type="match status" value="1"/>
</dbReference>
<evidence type="ECO:0000256" key="6">
    <source>
        <dbReference type="ARBA" id="ARBA00022729"/>
    </source>
</evidence>
<accession>A0A5C1DCS6</accession>
<protein>
    <submittedName>
        <fullName evidence="12">Fimbrial biogenesis outer membrane usher protein</fullName>
    </submittedName>
</protein>
<dbReference type="GO" id="GO:0009297">
    <property type="term" value="P:pilus assembly"/>
    <property type="evidence" value="ECO:0007669"/>
    <property type="project" value="InterPro"/>
</dbReference>
<dbReference type="GO" id="GO:0015473">
    <property type="term" value="F:fimbrial usher porin activity"/>
    <property type="evidence" value="ECO:0007669"/>
    <property type="project" value="InterPro"/>
</dbReference>
<dbReference type="Gene3D" id="2.60.40.2610">
    <property type="entry name" value="Outer membrane usher protein FimD, plug domain"/>
    <property type="match status" value="1"/>
</dbReference>